<dbReference type="PROSITE" id="PS51186">
    <property type="entry name" value="GNAT"/>
    <property type="match status" value="1"/>
</dbReference>
<evidence type="ECO:0000313" key="5">
    <source>
        <dbReference type="Proteomes" id="UP000233767"/>
    </source>
</evidence>
<dbReference type="EMBL" id="PJND01000008">
    <property type="protein sequence ID" value="PKW20834.1"/>
    <property type="molecule type" value="Genomic_DNA"/>
</dbReference>
<dbReference type="InterPro" id="IPR016181">
    <property type="entry name" value="Acyl_CoA_acyltransferase"/>
</dbReference>
<dbReference type="GO" id="GO:0008080">
    <property type="term" value="F:N-acetyltransferase activity"/>
    <property type="evidence" value="ECO:0007669"/>
    <property type="project" value="InterPro"/>
</dbReference>
<accession>A0A497USG7</accession>
<reference evidence="3 5" key="1">
    <citation type="submission" date="2017-12" db="EMBL/GenBank/DDBJ databases">
        <title>Genomic Encyclopedia of Type Strains, Phase III (KMG-III): the genomes of soil and plant-associated and newly described type strains.</title>
        <authorList>
            <person name="Whitman W."/>
        </authorList>
    </citation>
    <scope>NUCLEOTIDE SEQUENCE [LARGE SCALE GENOMIC DNA]</scope>
    <source>
        <strain evidence="3 5">IP-10</strain>
    </source>
</reference>
<dbReference type="InterPro" id="IPR000182">
    <property type="entry name" value="GNAT_dom"/>
</dbReference>
<dbReference type="CDD" id="cd04301">
    <property type="entry name" value="NAT_SF"/>
    <property type="match status" value="1"/>
</dbReference>
<dbReference type="EMBL" id="RCCB01000011">
    <property type="protein sequence ID" value="RLJ30526.1"/>
    <property type="molecule type" value="Genomic_DNA"/>
</dbReference>
<gene>
    <name evidence="3" type="ORF">B0G92_2112</name>
    <name evidence="4" type="ORF">CLV50_1938</name>
</gene>
<comment type="caution">
    <text evidence="4">The sequence shown here is derived from an EMBL/GenBank/DDBJ whole genome shotgun (WGS) entry which is preliminary data.</text>
</comment>
<dbReference type="SUPFAM" id="SSF55729">
    <property type="entry name" value="Acyl-CoA N-acyltransferases (Nat)"/>
    <property type="match status" value="1"/>
</dbReference>
<dbReference type="PANTHER" id="PTHR13947:SF37">
    <property type="entry name" value="LD18367P"/>
    <property type="match status" value="1"/>
</dbReference>
<proteinExistence type="predicted"/>
<dbReference type="Proteomes" id="UP000275027">
    <property type="component" value="Unassembled WGS sequence"/>
</dbReference>
<evidence type="ECO:0000313" key="4">
    <source>
        <dbReference type="EMBL" id="RLJ30526.1"/>
    </source>
</evidence>
<dbReference type="Pfam" id="PF00583">
    <property type="entry name" value="Acetyltransf_1"/>
    <property type="match status" value="1"/>
</dbReference>
<dbReference type="Gene3D" id="3.40.630.30">
    <property type="match status" value="1"/>
</dbReference>
<keyword evidence="1 4" id="KW-0808">Transferase</keyword>
<protein>
    <submittedName>
        <fullName evidence="4">Acetyltransferase (GNAT) family protein</fullName>
    </submittedName>
</protein>
<dbReference type="Proteomes" id="UP000233767">
    <property type="component" value="Unassembled WGS sequence"/>
</dbReference>
<sequence>MNTNKETDNIRIVTYEPQYQEAFKSLNTEWISKYFEIEAADTIALDHPKEYILDKGGEIFIALLNDEPVGVCAMIKMQEDFDYEMAKMAVSPKAQGKGIGLLLGRFVIDWATKNNATTIYLESNTQLVPAINLYYKLGFKEIKRKNSPYKRANIQMLLELGNKE</sequence>
<dbReference type="RefSeq" id="WP_101472145.1">
    <property type="nucleotide sequence ID" value="NZ_PJND01000008.1"/>
</dbReference>
<organism evidence="4 6">
    <name type="scientific">Flavobacterium lindanitolerans</name>
    <dbReference type="NCBI Taxonomy" id="428988"/>
    <lineage>
        <taxon>Bacteria</taxon>
        <taxon>Pseudomonadati</taxon>
        <taxon>Bacteroidota</taxon>
        <taxon>Flavobacteriia</taxon>
        <taxon>Flavobacteriales</taxon>
        <taxon>Flavobacteriaceae</taxon>
        <taxon>Flavobacterium</taxon>
    </lineage>
</organism>
<dbReference type="AlphaFoldDB" id="A0A497USG7"/>
<evidence type="ECO:0000313" key="6">
    <source>
        <dbReference type="Proteomes" id="UP000275027"/>
    </source>
</evidence>
<dbReference type="InterPro" id="IPR050769">
    <property type="entry name" value="NAT_camello-type"/>
</dbReference>
<name>A0A497USG7_9FLAO</name>
<evidence type="ECO:0000313" key="3">
    <source>
        <dbReference type="EMBL" id="PKW20834.1"/>
    </source>
</evidence>
<dbReference type="PANTHER" id="PTHR13947">
    <property type="entry name" value="GNAT FAMILY N-ACETYLTRANSFERASE"/>
    <property type="match status" value="1"/>
</dbReference>
<evidence type="ECO:0000259" key="2">
    <source>
        <dbReference type="PROSITE" id="PS51186"/>
    </source>
</evidence>
<reference evidence="4 6" key="2">
    <citation type="submission" date="2018-10" db="EMBL/GenBank/DDBJ databases">
        <title>Genomic Encyclopedia of Archaeal and Bacterial Type Strains, Phase II (KMG-II): from individual species to whole genera.</title>
        <authorList>
            <person name="Goeker M."/>
        </authorList>
    </citation>
    <scope>NUCLEOTIDE SEQUENCE [LARGE SCALE GENOMIC DNA]</scope>
    <source>
        <strain evidence="4 6">DSM 21886</strain>
    </source>
</reference>
<feature type="domain" description="N-acetyltransferase" evidence="2">
    <location>
        <begin position="21"/>
        <end position="161"/>
    </location>
</feature>
<evidence type="ECO:0000256" key="1">
    <source>
        <dbReference type="ARBA" id="ARBA00022679"/>
    </source>
</evidence>
<keyword evidence="5" id="KW-1185">Reference proteome</keyword>